<gene>
    <name evidence="4" type="ORF">LOTGIDRAFT_235960</name>
</gene>
<feature type="signal peptide" evidence="3">
    <location>
        <begin position="1"/>
        <end position="21"/>
    </location>
</feature>
<evidence type="ECO:0000256" key="1">
    <source>
        <dbReference type="SAM" id="Coils"/>
    </source>
</evidence>
<feature type="coiled-coil region" evidence="1">
    <location>
        <begin position="173"/>
        <end position="218"/>
    </location>
</feature>
<dbReference type="CTD" id="20250013"/>
<feature type="chain" id="PRO_5004716147" evidence="3">
    <location>
        <begin position="22"/>
        <end position="426"/>
    </location>
</feature>
<dbReference type="AlphaFoldDB" id="V3ZLD7"/>
<accession>V3ZLD7</accession>
<dbReference type="OrthoDB" id="6134679at2759"/>
<keyword evidence="5" id="KW-1185">Reference proteome</keyword>
<name>V3ZLD7_LOTGI</name>
<evidence type="ECO:0000256" key="3">
    <source>
        <dbReference type="SAM" id="SignalP"/>
    </source>
</evidence>
<keyword evidence="1" id="KW-0175">Coiled coil</keyword>
<dbReference type="HOGENOM" id="CLU_644505_0_0_1"/>
<feature type="region of interest" description="Disordered" evidence="2">
    <location>
        <begin position="337"/>
        <end position="405"/>
    </location>
</feature>
<dbReference type="KEGG" id="lgi:LOTGIDRAFT_235960"/>
<organism evidence="4 5">
    <name type="scientific">Lottia gigantea</name>
    <name type="common">Giant owl limpet</name>
    <dbReference type="NCBI Taxonomy" id="225164"/>
    <lineage>
        <taxon>Eukaryota</taxon>
        <taxon>Metazoa</taxon>
        <taxon>Spiralia</taxon>
        <taxon>Lophotrochozoa</taxon>
        <taxon>Mollusca</taxon>
        <taxon>Gastropoda</taxon>
        <taxon>Patellogastropoda</taxon>
        <taxon>Lottioidea</taxon>
        <taxon>Lottiidae</taxon>
        <taxon>Lottia</taxon>
    </lineage>
</organism>
<dbReference type="OMA" id="DMAEYLY"/>
<keyword evidence="3" id="KW-0732">Signal</keyword>
<dbReference type="RefSeq" id="XP_009064248.1">
    <property type="nucleotide sequence ID" value="XM_009066000.1"/>
</dbReference>
<reference evidence="4 5" key="1">
    <citation type="journal article" date="2013" name="Nature">
        <title>Insights into bilaterian evolution from three spiralian genomes.</title>
        <authorList>
            <person name="Simakov O."/>
            <person name="Marletaz F."/>
            <person name="Cho S.J."/>
            <person name="Edsinger-Gonzales E."/>
            <person name="Havlak P."/>
            <person name="Hellsten U."/>
            <person name="Kuo D.H."/>
            <person name="Larsson T."/>
            <person name="Lv J."/>
            <person name="Arendt D."/>
            <person name="Savage R."/>
            <person name="Osoegawa K."/>
            <person name="de Jong P."/>
            <person name="Grimwood J."/>
            <person name="Chapman J.A."/>
            <person name="Shapiro H."/>
            <person name="Aerts A."/>
            <person name="Otillar R.P."/>
            <person name="Terry A.Y."/>
            <person name="Boore J.L."/>
            <person name="Grigoriev I.V."/>
            <person name="Lindberg D.R."/>
            <person name="Seaver E.C."/>
            <person name="Weisblat D.A."/>
            <person name="Putnam N.H."/>
            <person name="Rokhsar D.S."/>
        </authorList>
    </citation>
    <scope>NUCLEOTIDE SEQUENCE [LARGE SCALE GENOMIC DNA]</scope>
</reference>
<dbReference type="Proteomes" id="UP000030746">
    <property type="component" value="Unassembled WGS sequence"/>
</dbReference>
<feature type="compositionally biased region" description="Acidic residues" evidence="2">
    <location>
        <begin position="350"/>
        <end position="398"/>
    </location>
</feature>
<dbReference type="EMBL" id="KB203331">
    <property type="protein sequence ID" value="ESO85107.1"/>
    <property type="molecule type" value="Genomic_DNA"/>
</dbReference>
<proteinExistence type="predicted"/>
<dbReference type="GeneID" id="20250013"/>
<protein>
    <submittedName>
        <fullName evidence="4">Uncharacterized protein</fullName>
    </submittedName>
</protein>
<evidence type="ECO:0000313" key="5">
    <source>
        <dbReference type="Proteomes" id="UP000030746"/>
    </source>
</evidence>
<sequence>MHFTQIYGCVFSILVLECVWAAPVAEKINPAMKKRSSSDILDQEKQLKSLLSLAGNNIPMPNVAVQKSHVAHVETVNGQEVKHEAIEEKVTDTQTGAVVSDIKQDVTENDATGGAEPQKVVKTKVDIPAEGIHKTIVQNAQKSEVDESLALTPTDVAQYLLETGEFQNFYSAIQDLINSNVMTQEEAEAYQQEVMNEYQRLLAEIDAYQAELAQQEEALPVYYPPPFPGQVPQKKSDLYAYQGGFLPEDLSPQNQQAIQEALLNNEKSLNEAIDSLLEAWWNQAFEAGDSRAQALVEYLYNIVSKDDDLDDMGQIKEIVAKMLARAVMEDLSVESQPELLENVVGSESSQESEESDESAEEEAPQQSSSEEDSEEGDESDDKTEESESQEESNEEVSSEEVVPPEIALVYTSHDRFCLEFKHKTRY</sequence>
<evidence type="ECO:0000256" key="2">
    <source>
        <dbReference type="SAM" id="MobiDB-lite"/>
    </source>
</evidence>
<evidence type="ECO:0000313" key="4">
    <source>
        <dbReference type="EMBL" id="ESO85107.1"/>
    </source>
</evidence>